<gene>
    <name evidence="3" type="ORF">O0R41_07395</name>
</gene>
<name>A0ABU3ZV63_9SPHN</name>
<evidence type="ECO:0000313" key="4">
    <source>
        <dbReference type="Proteomes" id="UP001185984"/>
    </source>
</evidence>
<organism evidence="3 4">
    <name type="scientific">Sphingobium naphthae</name>
    <dbReference type="NCBI Taxonomy" id="1886786"/>
    <lineage>
        <taxon>Bacteria</taxon>
        <taxon>Pseudomonadati</taxon>
        <taxon>Pseudomonadota</taxon>
        <taxon>Alphaproteobacteria</taxon>
        <taxon>Sphingomonadales</taxon>
        <taxon>Sphingomonadaceae</taxon>
        <taxon>Sphingobium</taxon>
    </lineage>
</organism>
<dbReference type="EMBL" id="JAPTHD010000002">
    <property type="protein sequence ID" value="MDV5823418.1"/>
    <property type="molecule type" value="Genomic_DNA"/>
</dbReference>
<evidence type="ECO:0000313" key="3">
    <source>
        <dbReference type="EMBL" id="MDV5823418.1"/>
    </source>
</evidence>
<dbReference type="Proteomes" id="UP001185984">
    <property type="component" value="Unassembled WGS sequence"/>
</dbReference>
<keyword evidence="2" id="KW-0732">Signal</keyword>
<evidence type="ECO:0000256" key="1">
    <source>
        <dbReference type="SAM" id="MobiDB-lite"/>
    </source>
</evidence>
<feature type="chain" id="PRO_5046315313" evidence="2">
    <location>
        <begin position="23"/>
        <end position="297"/>
    </location>
</feature>
<feature type="signal peptide" evidence="2">
    <location>
        <begin position="1"/>
        <end position="22"/>
    </location>
</feature>
<reference evidence="4" key="1">
    <citation type="journal article" date="2022" name="J Environ Chem Eng">
        <title>Biodegradation of petroleum oil using a constructed nonpathogenic and heavy metal-tolerant bacterial consortium isolated from marine sponges.</title>
        <authorList>
            <person name="Dechsakulwatana C."/>
            <person name="Rungsihiranrut A."/>
            <person name="Muangchinda C."/>
            <person name="Ningthoujam R."/>
            <person name="Klankeo P."/>
            <person name="Pinyakong O."/>
        </authorList>
    </citation>
    <scope>NUCLEOTIDE SEQUENCE [LARGE SCALE GENOMIC DNA]</scope>
    <source>
        <strain evidence="4">MO2-4</strain>
    </source>
</reference>
<dbReference type="RefSeq" id="WP_317516399.1">
    <property type="nucleotide sequence ID" value="NZ_JAPTHD010000002.1"/>
</dbReference>
<feature type="compositionally biased region" description="Basic and acidic residues" evidence="1">
    <location>
        <begin position="97"/>
        <end position="126"/>
    </location>
</feature>
<proteinExistence type="predicted"/>
<protein>
    <submittedName>
        <fullName evidence="3">Uncharacterized protein</fullName>
    </submittedName>
</protein>
<feature type="compositionally biased region" description="Polar residues" evidence="1">
    <location>
        <begin position="136"/>
        <end position="145"/>
    </location>
</feature>
<feature type="region of interest" description="Disordered" evidence="1">
    <location>
        <begin position="86"/>
        <end position="149"/>
    </location>
</feature>
<keyword evidence="4" id="KW-1185">Reference proteome</keyword>
<sequence length="297" mass="33122">MTAKPYYPAAVLLFAVAIPAAAQTPSGLGDLVGARAAGGEQSLQSRGYRHVKTQKSDDRSYSYWWNPARQLCVTVATMDGRYDSITTSPAPDCDQSAARDGRSPGGSHHDGRRDDDPRHRDDRRAESNYQFGYGGTASTQRQSPSYVEERDRYHVDGQYVDLGLVCFGDGQRPGVATTYGWTWNSRTNRYDYGNRTEMTGQQFDASLMIQLWGNGGRIRLPKKLVPPINSRGDDGWWDLYDVAMGPDVIHAKYRLNGLNKPAITINRRSGQISIQGTAPYAFRGECDIIDGEDHRRF</sequence>
<accession>A0ABU3ZV63</accession>
<evidence type="ECO:0000256" key="2">
    <source>
        <dbReference type="SAM" id="SignalP"/>
    </source>
</evidence>
<comment type="caution">
    <text evidence="3">The sequence shown here is derived from an EMBL/GenBank/DDBJ whole genome shotgun (WGS) entry which is preliminary data.</text>
</comment>